<dbReference type="RefSeq" id="WP_093881909.1">
    <property type="nucleotide sequence ID" value="NZ_FOBS01000001.1"/>
</dbReference>
<keyword evidence="2 10" id="KW-0813">Transport</keyword>
<dbReference type="InterPro" id="IPR039426">
    <property type="entry name" value="TonB-dep_rcpt-like"/>
</dbReference>
<keyword evidence="15" id="KW-1185">Reference proteome</keyword>
<dbReference type="Pfam" id="PF07715">
    <property type="entry name" value="Plug"/>
    <property type="match status" value="1"/>
</dbReference>
<dbReference type="PANTHER" id="PTHR30069:SF29">
    <property type="entry name" value="HEMOGLOBIN AND HEMOGLOBIN-HAPTOGLOBIN-BINDING PROTEIN 1-RELATED"/>
    <property type="match status" value="1"/>
</dbReference>
<evidence type="ECO:0000256" key="11">
    <source>
        <dbReference type="RuleBase" id="RU003357"/>
    </source>
</evidence>
<evidence type="ECO:0000256" key="2">
    <source>
        <dbReference type="ARBA" id="ARBA00022448"/>
    </source>
</evidence>
<dbReference type="InterPro" id="IPR036942">
    <property type="entry name" value="Beta-barrel_TonB_sf"/>
</dbReference>
<dbReference type="PANTHER" id="PTHR30069">
    <property type="entry name" value="TONB-DEPENDENT OUTER MEMBRANE RECEPTOR"/>
    <property type="match status" value="1"/>
</dbReference>
<keyword evidence="7 10" id="KW-0472">Membrane</keyword>
<name>A0A1H7UH90_9BACT</name>
<dbReference type="InterPro" id="IPR012910">
    <property type="entry name" value="Plug_dom"/>
</dbReference>
<organism evidence="14 15">
    <name type="scientific">Syntrophus gentianae</name>
    <dbReference type="NCBI Taxonomy" id="43775"/>
    <lineage>
        <taxon>Bacteria</taxon>
        <taxon>Pseudomonadati</taxon>
        <taxon>Thermodesulfobacteriota</taxon>
        <taxon>Syntrophia</taxon>
        <taxon>Syntrophales</taxon>
        <taxon>Syntrophaceae</taxon>
        <taxon>Syntrophus</taxon>
    </lineage>
</organism>
<evidence type="ECO:0000256" key="1">
    <source>
        <dbReference type="ARBA" id="ARBA00004571"/>
    </source>
</evidence>
<evidence type="ECO:0000313" key="15">
    <source>
        <dbReference type="Proteomes" id="UP000198744"/>
    </source>
</evidence>
<dbReference type="GO" id="GO:0009279">
    <property type="term" value="C:cell outer membrane"/>
    <property type="evidence" value="ECO:0007669"/>
    <property type="project" value="UniProtKB-SubCell"/>
</dbReference>
<feature type="domain" description="TonB-dependent receptor-like beta-barrel" evidence="12">
    <location>
        <begin position="307"/>
        <end position="665"/>
    </location>
</feature>
<evidence type="ECO:0000256" key="10">
    <source>
        <dbReference type="PROSITE-ProRule" id="PRU01360"/>
    </source>
</evidence>
<gene>
    <name evidence="14" type="ORF">SAMN04489760_101195</name>
</gene>
<dbReference type="OrthoDB" id="9800913at2"/>
<keyword evidence="3 10" id="KW-1134">Transmembrane beta strand</keyword>
<feature type="domain" description="TonB-dependent receptor plug" evidence="13">
    <location>
        <begin position="90"/>
        <end position="200"/>
    </location>
</feature>
<comment type="subcellular location">
    <subcellularLocation>
        <location evidence="1 10">Cell outer membrane</location>
        <topology evidence="1 10">Multi-pass membrane protein</topology>
    </subcellularLocation>
</comment>
<dbReference type="CDD" id="cd01347">
    <property type="entry name" value="ligand_gated_channel"/>
    <property type="match status" value="1"/>
</dbReference>
<keyword evidence="4 10" id="KW-0812">Transmembrane</keyword>
<evidence type="ECO:0000256" key="4">
    <source>
        <dbReference type="ARBA" id="ARBA00022692"/>
    </source>
</evidence>
<comment type="similarity">
    <text evidence="10 11">Belongs to the TonB-dependent receptor family.</text>
</comment>
<evidence type="ECO:0000259" key="13">
    <source>
        <dbReference type="Pfam" id="PF07715"/>
    </source>
</evidence>
<dbReference type="PROSITE" id="PS52016">
    <property type="entry name" value="TONB_DEPENDENT_REC_3"/>
    <property type="match status" value="1"/>
</dbReference>
<reference evidence="14 15" key="1">
    <citation type="submission" date="2016-10" db="EMBL/GenBank/DDBJ databases">
        <authorList>
            <person name="de Groot N.N."/>
        </authorList>
    </citation>
    <scope>NUCLEOTIDE SEQUENCE [LARGE SCALE GENOMIC DNA]</scope>
    <source>
        <strain evidence="14 15">DSM 8423</strain>
    </source>
</reference>
<dbReference type="STRING" id="43775.SAMN04489760_101195"/>
<evidence type="ECO:0000256" key="3">
    <source>
        <dbReference type="ARBA" id="ARBA00022452"/>
    </source>
</evidence>
<dbReference type="InterPro" id="IPR000531">
    <property type="entry name" value="Beta-barrel_TonB"/>
</dbReference>
<evidence type="ECO:0000256" key="5">
    <source>
        <dbReference type="ARBA" id="ARBA00022729"/>
    </source>
</evidence>
<dbReference type="InterPro" id="IPR037066">
    <property type="entry name" value="Plug_dom_sf"/>
</dbReference>
<dbReference type="Proteomes" id="UP000198744">
    <property type="component" value="Unassembled WGS sequence"/>
</dbReference>
<evidence type="ECO:0000256" key="6">
    <source>
        <dbReference type="ARBA" id="ARBA00023077"/>
    </source>
</evidence>
<evidence type="ECO:0000256" key="8">
    <source>
        <dbReference type="ARBA" id="ARBA00023170"/>
    </source>
</evidence>
<dbReference type="Gene3D" id="2.170.130.10">
    <property type="entry name" value="TonB-dependent receptor, plug domain"/>
    <property type="match status" value="1"/>
</dbReference>
<keyword evidence="6 11" id="KW-0798">TonB box</keyword>
<keyword evidence="8" id="KW-0675">Receptor</keyword>
<sequence>MNTREKTPKQPKNEKGRLSALTARHFSAWLSAAFFCLFFCLSFSHAETAFGAGPDRGPKPADLTELSIEELMNIEVEDVSGASKFTQKATDAPSSVSIVTAEDIKRYGYRTLAEILQSVRGFYVGNDRSYSYAGIRGFSRPGDYNTRMLLLIDGHRINDGIYNQAFLGTEFPLDVDLIDRVEIIRGPSHSLYGSNAFLGVINVLTRRAADMDGLELSGEGGSFYTFKERASYGREFSSGFQALLSGTHFSSKGQNLYFKEFDTPATHNGWADSCDSWEGGSLFTTLKHKGFSLQGVFASRDKDIPTASYGTIFNENRSWVRDERAYLDLSYKTSLNETTDLRARAFYDHYLYKGDYIFDYPPRTLNKDYVKGEWWGSELEFVKKFLDTHTAVIGASYTDYFLLKQQNYDDDPYYSYLDDNRSAYNWAAYLQDSFSLLDNRVIISAGLRYDYYSTFEGTTNYRTSLIYRPIEQTALKLNYGKGFRAPNPYELYYDDNNETTKSNPDLQPEKIDSYEVVLEHYWKNYRFSLSGYYFSIRDLITLWKDPADGLLVFKNLDEVESKGAEFEVEGKWSHGVESRISYSFQKSKDKHTGDTLANSPEHLVKSNLYVPIFGRKLAAGLEVQYTSSCKSYKGDRVDDFVIANLTLLSRDLWKNLEISGTLYNLFDEDYGTPASDEHLQSVIPQDGRTFRVKLTYKF</sequence>
<dbReference type="EMBL" id="FOBS01000001">
    <property type="protein sequence ID" value="SEL96420.1"/>
    <property type="molecule type" value="Genomic_DNA"/>
</dbReference>
<evidence type="ECO:0000313" key="14">
    <source>
        <dbReference type="EMBL" id="SEL96420.1"/>
    </source>
</evidence>
<dbReference type="GO" id="GO:0015344">
    <property type="term" value="F:siderophore uptake transmembrane transporter activity"/>
    <property type="evidence" value="ECO:0007669"/>
    <property type="project" value="TreeGrafter"/>
</dbReference>
<evidence type="ECO:0000256" key="9">
    <source>
        <dbReference type="ARBA" id="ARBA00023237"/>
    </source>
</evidence>
<dbReference type="Gene3D" id="2.40.170.20">
    <property type="entry name" value="TonB-dependent receptor, beta-barrel domain"/>
    <property type="match status" value="1"/>
</dbReference>
<accession>A0A1H7UH90</accession>
<proteinExistence type="inferred from homology"/>
<evidence type="ECO:0000259" key="12">
    <source>
        <dbReference type="Pfam" id="PF00593"/>
    </source>
</evidence>
<dbReference type="Pfam" id="PF00593">
    <property type="entry name" value="TonB_dep_Rec_b-barrel"/>
    <property type="match status" value="1"/>
</dbReference>
<protein>
    <submittedName>
        <fullName evidence="14">Iron complex outermembrane recepter protein</fullName>
    </submittedName>
</protein>
<dbReference type="GO" id="GO:0044718">
    <property type="term" value="P:siderophore transmembrane transport"/>
    <property type="evidence" value="ECO:0007669"/>
    <property type="project" value="TreeGrafter"/>
</dbReference>
<dbReference type="SUPFAM" id="SSF56935">
    <property type="entry name" value="Porins"/>
    <property type="match status" value="1"/>
</dbReference>
<dbReference type="AlphaFoldDB" id="A0A1H7UH90"/>
<keyword evidence="9 10" id="KW-0998">Cell outer membrane</keyword>
<keyword evidence="5" id="KW-0732">Signal</keyword>
<evidence type="ECO:0000256" key="7">
    <source>
        <dbReference type="ARBA" id="ARBA00023136"/>
    </source>
</evidence>